<comment type="caution">
    <text evidence="3">The sequence shown here is derived from an EMBL/GenBank/DDBJ whole genome shotgun (WGS) entry which is preliminary data.</text>
</comment>
<gene>
    <name evidence="3" type="ORF">DFP72DRAFT_904284</name>
</gene>
<feature type="region of interest" description="Disordered" evidence="2">
    <location>
        <begin position="1"/>
        <end position="43"/>
    </location>
</feature>
<evidence type="ECO:0000256" key="2">
    <source>
        <dbReference type="SAM" id="MobiDB-lite"/>
    </source>
</evidence>
<evidence type="ECO:0000313" key="4">
    <source>
        <dbReference type="Proteomes" id="UP000521943"/>
    </source>
</evidence>
<accession>A0A8H6HUM9</accession>
<keyword evidence="4" id="KW-1185">Reference proteome</keyword>
<feature type="compositionally biased region" description="Basic and acidic residues" evidence="2">
    <location>
        <begin position="1"/>
        <end position="26"/>
    </location>
</feature>
<name>A0A8H6HUM9_9AGAR</name>
<dbReference type="OrthoDB" id="10331590at2759"/>
<sequence length="251" mass="28501">MSGHVDERSSTSRNLKRERSFDETTPRKHAKVSIPAPSMVQERHESILKWQAEQPRLPTASLETLVERLPDQLAERDTTIARLARSLERREEEIDMKDARISTLSRQLEEVVAQRDVKDAENRELKRRLEEMVRNSSASDPYGLPGDYGAMYTPGPFWPPQAPANSYLPFQDTHTTEVVALKRDYEQRLASLNERLSECYAQLVAARSQAVPAFTSTIGLASYDMTSNPFNRYVVIKPPGSETNSSRHTTP</sequence>
<dbReference type="EMBL" id="JACGCI010000043">
    <property type="protein sequence ID" value="KAF6752637.1"/>
    <property type="molecule type" value="Genomic_DNA"/>
</dbReference>
<protein>
    <submittedName>
        <fullName evidence="3">Uncharacterized protein</fullName>
    </submittedName>
</protein>
<reference evidence="3 4" key="1">
    <citation type="submission" date="2020-07" db="EMBL/GenBank/DDBJ databases">
        <title>Comparative genomics of pyrophilous fungi reveals a link between fire events and developmental genes.</title>
        <authorList>
            <consortium name="DOE Joint Genome Institute"/>
            <person name="Steindorff A.S."/>
            <person name="Carver A."/>
            <person name="Calhoun S."/>
            <person name="Stillman K."/>
            <person name="Liu H."/>
            <person name="Lipzen A."/>
            <person name="Pangilinan J."/>
            <person name="Labutti K."/>
            <person name="Bruns T.D."/>
            <person name="Grigoriev I.V."/>
        </authorList>
    </citation>
    <scope>NUCLEOTIDE SEQUENCE [LARGE SCALE GENOMIC DNA]</scope>
    <source>
        <strain evidence="3 4">CBS 144469</strain>
    </source>
</reference>
<proteinExistence type="predicted"/>
<evidence type="ECO:0000256" key="1">
    <source>
        <dbReference type="SAM" id="Coils"/>
    </source>
</evidence>
<evidence type="ECO:0000313" key="3">
    <source>
        <dbReference type="EMBL" id="KAF6752637.1"/>
    </source>
</evidence>
<feature type="non-terminal residue" evidence="3">
    <location>
        <position position="251"/>
    </location>
</feature>
<feature type="coiled-coil region" evidence="1">
    <location>
        <begin position="87"/>
        <end position="135"/>
    </location>
</feature>
<dbReference type="AlphaFoldDB" id="A0A8H6HUM9"/>
<dbReference type="Proteomes" id="UP000521943">
    <property type="component" value="Unassembled WGS sequence"/>
</dbReference>
<organism evidence="3 4">
    <name type="scientific">Ephemerocybe angulata</name>
    <dbReference type="NCBI Taxonomy" id="980116"/>
    <lineage>
        <taxon>Eukaryota</taxon>
        <taxon>Fungi</taxon>
        <taxon>Dikarya</taxon>
        <taxon>Basidiomycota</taxon>
        <taxon>Agaricomycotina</taxon>
        <taxon>Agaricomycetes</taxon>
        <taxon>Agaricomycetidae</taxon>
        <taxon>Agaricales</taxon>
        <taxon>Agaricineae</taxon>
        <taxon>Psathyrellaceae</taxon>
        <taxon>Ephemerocybe</taxon>
    </lineage>
</organism>
<keyword evidence="1" id="KW-0175">Coiled coil</keyword>
<feature type="coiled-coil region" evidence="1">
    <location>
        <begin position="182"/>
        <end position="209"/>
    </location>
</feature>